<organism evidence="1 2">
    <name type="scientific">Pyricularia oryzae</name>
    <name type="common">Rice blast fungus</name>
    <name type="synonym">Magnaporthe oryzae</name>
    <dbReference type="NCBI Taxonomy" id="318829"/>
    <lineage>
        <taxon>Eukaryota</taxon>
        <taxon>Fungi</taxon>
        <taxon>Dikarya</taxon>
        <taxon>Ascomycota</taxon>
        <taxon>Pezizomycotina</taxon>
        <taxon>Sordariomycetes</taxon>
        <taxon>Sordariomycetidae</taxon>
        <taxon>Magnaporthales</taxon>
        <taxon>Pyriculariaceae</taxon>
        <taxon>Pyricularia</taxon>
    </lineage>
</organism>
<name>A0A4P7N5Z7_PYROR</name>
<protein>
    <recommendedName>
        <fullName evidence="3">Alternative oxidase</fullName>
    </recommendedName>
</protein>
<dbReference type="Proteomes" id="UP000294847">
    <property type="component" value="Chromosome 2"/>
</dbReference>
<evidence type="ECO:0000313" key="2">
    <source>
        <dbReference type="Proteomes" id="UP000294847"/>
    </source>
</evidence>
<evidence type="ECO:0000313" key="1">
    <source>
        <dbReference type="EMBL" id="QBZ55410.1"/>
    </source>
</evidence>
<dbReference type="EMBL" id="CP034205">
    <property type="protein sequence ID" value="QBZ55410.1"/>
    <property type="molecule type" value="Genomic_DNA"/>
</dbReference>
<sequence>MCTVSAIYLPCSPSVKLCLPRGLSDKLGNWELRAKIKTNFSSARRAIQRPSRSPHHGTQWLSRAERSVRREDTDGLGLFLAPAWSKIVVPLVLIVQLLIFLTSNGDTSKLEGFTRPFKGEKLAFISDFLSHEEYGGAFDGQPIADMCAGRSWNPDRIVQCDAVPEGVGTVRNGHLQCIRFAIEIGAGGLILPEIVRRSEHNIAEAIPNAKGPLRGVGLDYFFDSNHLTSTLTKFCPQMRLYPSINGLHNVPSLLTGVKVKLDQLQPPRINISSTVVENLDRFWEQVRTLISKEDDGKRKPLKIQLAWSPFWYSVDHDSPEFVKSFGQLLRTRHDVRQSAGSVLYSLKTRFNLDLDPRKPPKGQTGEEVARKVAEGRSFLGVRIRTDADAKSMKWPSYDTQATYFERLVGQNQIPVTYMAQGAAKADVRNFKANSAGFNGVVVCKEDLLTGPELETLQSLSWDQQALVDYEVMLSAGIIAGIAHSSFLWNLAIRRRVDFWGPKNQGQSKNGLVLPDGTITYQDPYSIIFGPGEGETSAVLSESMRLAIWP</sequence>
<dbReference type="AlphaFoldDB" id="A0A4P7N5Z7"/>
<accession>A0A4P7N5Z7</accession>
<gene>
    <name evidence="1" type="ORF">PoMZ_00307</name>
</gene>
<proteinExistence type="predicted"/>
<reference evidence="1 2" key="1">
    <citation type="journal article" date="2019" name="Mol. Biol. Evol.">
        <title>Blast fungal genomes show frequent chromosomal changes, gene gains and losses, and effector gene turnover.</title>
        <authorList>
            <person name="Gomez Luciano L.B."/>
            <person name="Jason Tsai I."/>
            <person name="Chuma I."/>
            <person name="Tosa Y."/>
            <person name="Chen Y.H."/>
            <person name="Li J.Y."/>
            <person name="Li M.Y."/>
            <person name="Jade Lu M.Y."/>
            <person name="Nakayashiki H."/>
            <person name="Li W.H."/>
        </authorList>
    </citation>
    <scope>NUCLEOTIDE SEQUENCE [LARGE SCALE GENOMIC DNA]</scope>
    <source>
        <strain evidence="1">MZ5-1-6</strain>
    </source>
</reference>
<evidence type="ECO:0008006" key="3">
    <source>
        <dbReference type="Google" id="ProtNLM"/>
    </source>
</evidence>